<comment type="catalytic activity">
    <reaction evidence="1 9 11">
        <text>Hydrolyzes single-stranded DNA or mismatched double-stranded DNA and polynucleotides, releasing free uracil.</text>
        <dbReference type="EC" id="3.2.2.27"/>
    </reaction>
</comment>
<evidence type="ECO:0000313" key="13">
    <source>
        <dbReference type="EMBL" id="OAS82979.1"/>
    </source>
</evidence>
<accession>A0A179SQ17</accession>
<keyword evidence="9" id="KW-0963">Cytoplasm</keyword>
<comment type="subcellular location">
    <subcellularLocation>
        <location evidence="9">Cytoplasm</location>
    </subcellularLocation>
</comment>
<dbReference type="NCBIfam" id="NF003589">
    <property type="entry name" value="PRK05254.1-2"/>
    <property type="match status" value="1"/>
</dbReference>
<organism evidence="13 14">
    <name type="scientific">Metabacillus litoralis</name>
    <dbReference type="NCBI Taxonomy" id="152268"/>
    <lineage>
        <taxon>Bacteria</taxon>
        <taxon>Bacillati</taxon>
        <taxon>Bacillota</taxon>
        <taxon>Bacilli</taxon>
        <taxon>Bacillales</taxon>
        <taxon>Bacillaceae</taxon>
        <taxon>Metabacillus</taxon>
    </lineage>
</organism>
<dbReference type="FunFam" id="3.40.470.10:FF:000001">
    <property type="entry name" value="Uracil-DNA glycosylase"/>
    <property type="match status" value="1"/>
</dbReference>
<dbReference type="PANTHER" id="PTHR11264:SF0">
    <property type="entry name" value="URACIL-DNA GLYCOSYLASE"/>
    <property type="match status" value="1"/>
</dbReference>
<dbReference type="InterPro" id="IPR018085">
    <property type="entry name" value="Ura-DNA_Glyclase_AS"/>
</dbReference>
<dbReference type="PANTHER" id="PTHR11264">
    <property type="entry name" value="URACIL-DNA GLYCOSYLASE"/>
    <property type="match status" value="1"/>
</dbReference>
<protein>
    <recommendedName>
        <fullName evidence="5 9">Uracil-DNA glycosylase</fullName>
        <shortName evidence="9">UDG</shortName>
        <ecNumber evidence="4 9">3.2.2.27</ecNumber>
    </recommendedName>
</protein>
<dbReference type="STRING" id="152268.A6K24_10145"/>
<comment type="similarity">
    <text evidence="3 9 11">Belongs to the uracil-DNA glycosylase (UDG) superfamily. UNG family.</text>
</comment>
<dbReference type="GO" id="GO:0005737">
    <property type="term" value="C:cytoplasm"/>
    <property type="evidence" value="ECO:0007669"/>
    <property type="project" value="UniProtKB-SubCell"/>
</dbReference>
<dbReference type="GO" id="GO:0097510">
    <property type="term" value="P:base-excision repair, AP site formation via deaminated base removal"/>
    <property type="evidence" value="ECO:0007669"/>
    <property type="project" value="TreeGrafter"/>
</dbReference>
<dbReference type="GO" id="GO:0004844">
    <property type="term" value="F:uracil DNA N-glycosylase activity"/>
    <property type="evidence" value="ECO:0007669"/>
    <property type="project" value="UniProtKB-UniRule"/>
</dbReference>
<dbReference type="NCBIfam" id="TIGR00628">
    <property type="entry name" value="ung"/>
    <property type="match status" value="1"/>
</dbReference>
<dbReference type="RefSeq" id="WP_066338164.1">
    <property type="nucleotide sequence ID" value="NZ_LWSG01000043.1"/>
</dbReference>
<dbReference type="SUPFAM" id="SSF52141">
    <property type="entry name" value="Uracil-DNA glycosylase-like"/>
    <property type="match status" value="1"/>
</dbReference>
<dbReference type="Gene3D" id="3.40.470.10">
    <property type="entry name" value="Uracil-DNA glycosylase-like domain"/>
    <property type="match status" value="1"/>
</dbReference>
<evidence type="ECO:0000256" key="4">
    <source>
        <dbReference type="ARBA" id="ARBA00012030"/>
    </source>
</evidence>
<keyword evidence="7 9" id="KW-0378">Hydrolase</keyword>
<sequence>MKNLLENDWSRVLNDQFEQPYFKQLTQFLHEQYNEETIFPSQEHIFEALNKTPYGAVKAVILGQDPYHGEGQAQGLSFSVQPDVKLPPSLRNIFIELQEDIGCEPPANGSLLKWAYEGVLLLNTVLTVKKGVANSHKGQGWEQFSDEIIKQLNKREQPIVFILWGKHAGEKKQFITSSQHLIIESPHPSPFSARKGFYGSKPFSKTNDYLKQCKVKEIDWCLDES</sequence>
<comment type="function">
    <text evidence="2 9 11">Excises uracil residues from the DNA which can arise as a result of misincorporation of dUMP residues by DNA polymerase or due to deamination of cytosine.</text>
</comment>
<name>A0A179SQ17_9BACI</name>
<evidence type="ECO:0000256" key="6">
    <source>
        <dbReference type="ARBA" id="ARBA00022763"/>
    </source>
</evidence>
<comment type="caution">
    <text evidence="13">The sequence shown here is derived from an EMBL/GenBank/DDBJ whole genome shotgun (WGS) entry which is preliminary data.</text>
</comment>
<dbReference type="NCBIfam" id="NF003588">
    <property type="entry name" value="PRK05254.1-1"/>
    <property type="match status" value="1"/>
</dbReference>
<dbReference type="InterPro" id="IPR005122">
    <property type="entry name" value="Uracil-DNA_glycosylase-like"/>
</dbReference>
<evidence type="ECO:0000256" key="2">
    <source>
        <dbReference type="ARBA" id="ARBA00002631"/>
    </source>
</evidence>
<dbReference type="EMBL" id="LWSG01000043">
    <property type="protein sequence ID" value="OAS82979.1"/>
    <property type="molecule type" value="Genomic_DNA"/>
</dbReference>
<reference evidence="14" key="1">
    <citation type="submission" date="2016-04" db="EMBL/GenBank/DDBJ databases">
        <authorList>
            <person name="Lyu Z."/>
            <person name="Lyu W."/>
        </authorList>
    </citation>
    <scope>NUCLEOTIDE SEQUENCE [LARGE SCALE GENOMIC DNA]</scope>
    <source>
        <strain evidence="14">C44</strain>
    </source>
</reference>
<dbReference type="CDD" id="cd10027">
    <property type="entry name" value="UDG-F1-like"/>
    <property type="match status" value="1"/>
</dbReference>
<evidence type="ECO:0000313" key="14">
    <source>
        <dbReference type="Proteomes" id="UP000078534"/>
    </source>
</evidence>
<feature type="domain" description="Uracil-DNA glycosylase-like" evidence="12">
    <location>
        <begin position="50"/>
        <end position="210"/>
    </location>
</feature>
<proteinExistence type="inferred from homology"/>
<dbReference type="Pfam" id="PF03167">
    <property type="entry name" value="UDG"/>
    <property type="match status" value="1"/>
</dbReference>
<keyword evidence="6 9" id="KW-0227">DNA damage</keyword>
<dbReference type="SMART" id="SM00987">
    <property type="entry name" value="UreE_C"/>
    <property type="match status" value="1"/>
</dbReference>
<dbReference type="AlphaFoldDB" id="A0A179SQ17"/>
<evidence type="ECO:0000259" key="12">
    <source>
        <dbReference type="SMART" id="SM00986"/>
    </source>
</evidence>
<evidence type="ECO:0000256" key="1">
    <source>
        <dbReference type="ARBA" id="ARBA00001400"/>
    </source>
</evidence>
<gene>
    <name evidence="9" type="primary">ung</name>
    <name evidence="13" type="ORF">A6K24_10145</name>
</gene>
<dbReference type="HAMAP" id="MF_00148">
    <property type="entry name" value="UDG"/>
    <property type="match status" value="1"/>
</dbReference>
<keyword evidence="8 9" id="KW-0234">DNA repair</keyword>
<dbReference type="SMART" id="SM00986">
    <property type="entry name" value="UDG"/>
    <property type="match status" value="1"/>
</dbReference>
<dbReference type="NCBIfam" id="NF003591">
    <property type="entry name" value="PRK05254.1-4"/>
    <property type="match status" value="1"/>
</dbReference>
<dbReference type="InterPro" id="IPR036895">
    <property type="entry name" value="Uracil-DNA_glycosylase-like_sf"/>
</dbReference>
<evidence type="ECO:0000256" key="10">
    <source>
        <dbReference type="PROSITE-ProRule" id="PRU10072"/>
    </source>
</evidence>
<dbReference type="EC" id="3.2.2.27" evidence="4 9"/>
<dbReference type="Proteomes" id="UP000078534">
    <property type="component" value="Unassembled WGS sequence"/>
</dbReference>
<evidence type="ECO:0000256" key="11">
    <source>
        <dbReference type="RuleBase" id="RU003780"/>
    </source>
</evidence>
<keyword evidence="14" id="KW-1185">Reference proteome</keyword>
<evidence type="ECO:0000256" key="3">
    <source>
        <dbReference type="ARBA" id="ARBA00008184"/>
    </source>
</evidence>
<evidence type="ECO:0000256" key="7">
    <source>
        <dbReference type="ARBA" id="ARBA00022801"/>
    </source>
</evidence>
<dbReference type="OrthoDB" id="9804372at2"/>
<evidence type="ECO:0000256" key="9">
    <source>
        <dbReference type="HAMAP-Rule" id="MF_00148"/>
    </source>
</evidence>
<dbReference type="InterPro" id="IPR002043">
    <property type="entry name" value="UDG_fam1"/>
</dbReference>
<evidence type="ECO:0000256" key="8">
    <source>
        <dbReference type="ARBA" id="ARBA00023204"/>
    </source>
</evidence>
<evidence type="ECO:0000256" key="5">
    <source>
        <dbReference type="ARBA" id="ARBA00018429"/>
    </source>
</evidence>
<dbReference type="PROSITE" id="PS00130">
    <property type="entry name" value="U_DNA_GLYCOSYLASE"/>
    <property type="match status" value="1"/>
</dbReference>
<dbReference type="NCBIfam" id="NF003592">
    <property type="entry name" value="PRK05254.1-5"/>
    <property type="match status" value="1"/>
</dbReference>
<feature type="active site" description="Proton acceptor" evidence="9 10">
    <location>
        <position position="65"/>
    </location>
</feature>